<name>A0A8J6Q228_9FLAO</name>
<accession>A0A8J6Q228</accession>
<dbReference type="Proteomes" id="UP000600588">
    <property type="component" value="Unassembled WGS sequence"/>
</dbReference>
<dbReference type="AlphaFoldDB" id="A0A8J6Q228"/>
<reference evidence="1 2" key="1">
    <citation type="submission" date="2020-09" db="EMBL/GenBank/DDBJ databases">
        <title>TT11 complete genome.</title>
        <authorList>
            <person name="Wu Z."/>
        </authorList>
    </citation>
    <scope>NUCLEOTIDE SEQUENCE [LARGE SCALE GENOMIC DNA]</scope>
    <source>
        <strain evidence="1 2">TT11</strain>
    </source>
</reference>
<comment type="caution">
    <text evidence="1">The sequence shown here is derived from an EMBL/GenBank/DDBJ whole genome shotgun (WGS) entry which is preliminary data.</text>
</comment>
<keyword evidence="2" id="KW-1185">Reference proteome</keyword>
<evidence type="ECO:0000313" key="2">
    <source>
        <dbReference type="Proteomes" id="UP000600588"/>
    </source>
</evidence>
<protein>
    <submittedName>
        <fullName evidence="1">Uncharacterized protein</fullName>
    </submittedName>
</protein>
<dbReference type="EMBL" id="JACVXB010000007">
    <property type="protein sequence ID" value="MBD0833332.1"/>
    <property type="molecule type" value="Genomic_DNA"/>
</dbReference>
<proteinExistence type="predicted"/>
<evidence type="ECO:0000313" key="1">
    <source>
        <dbReference type="EMBL" id="MBD0833332.1"/>
    </source>
</evidence>
<dbReference type="RefSeq" id="WP_188231113.1">
    <property type="nucleotide sequence ID" value="NZ_JACVXB010000007.1"/>
</dbReference>
<sequence>MLKNSNSNLFKETVGKFIDDAKYDLIFMDGNGDCPSSNDACTDASYIANSGTIYIFIEKYSGSNLEDEALFLHEAIHAEIARYVYRFEQEEDPNIRARMFELLKYYREMEVAEEDINHPYMTLYYINPIASALRKLDDFKYPLEYYKSFAWDGLRDWDVSNLLEMEEAQEYTEYRTIVNEIQI</sequence>
<organism evidence="1 2">
    <name type="scientific">Aestuariibaculum sediminum</name>
    <dbReference type="NCBI Taxonomy" id="2770637"/>
    <lineage>
        <taxon>Bacteria</taxon>
        <taxon>Pseudomonadati</taxon>
        <taxon>Bacteroidota</taxon>
        <taxon>Flavobacteriia</taxon>
        <taxon>Flavobacteriales</taxon>
        <taxon>Flavobacteriaceae</taxon>
    </lineage>
</organism>
<gene>
    <name evidence="1" type="ORF">ICJ83_14445</name>
</gene>